<evidence type="ECO:0000256" key="2">
    <source>
        <dbReference type="ARBA" id="ARBA00022448"/>
    </source>
</evidence>
<gene>
    <name evidence="9" type="ORF">OUO13_13920</name>
</gene>
<organism evidence="9 10">
    <name type="scientific">Parathalassolituus penaei</name>
    <dbReference type="NCBI Taxonomy" id="2997323"/>
    <lineage>
        <taxon>Bacteria</taxon>
        <taxon>Pseudomonadati</taxon>
        <taxon>Pseudomonadota</taxon>
        <taxon>Gammaproteobacteria</taxon>
        <taxon>Oceanospirillales</taxon>
        <taxon>Oceanospirillaceae</taxon>
        <taxon>Parathalassolituus</taxon>
    </lineage>
</organism>
<feature type="transmembrane region" description="Helical" evidence="7">
    <location>
        <begin position="140"/>
        <end position="159"/>
    </location>
</feature>
<comment type="caution">
    <text evidence="9">The sequence shown here is derived from an EMBL/GenBank/DDBJ whole genome shotgun (WGS) entry which is preliminary data.</text>
</comment>
<keyword evidence="4 7" id="KW-0812">Transmembrane</keyword>
<dbReference type="Proteomes" id="UP001150830">
    <property type="component" value="Unassembled WGS sequence"/>
</dbReference>
<accession>A0A9X3EET5</accession>
<dbReference type="PANTHER" id="PTHR23517:SF3">
    <property type="entry name" value="INTEGRAL MEMBRANE TRANSPORT PROTEIN"/>
    <property type="match status" value="1"/>
</dbReference>
<evidence type="ECO:0000313" key="10">
    <source>
        <dbReference type="Proteomes" id="UP001150830"/>
    </source>
</evidence>
<evidence type="ECO:0000256" key="3">
    <source>
        <dbReference type="ARBA" id="ARBA00022475"/>
    </source>
</evidence>
<feature type="transmembrane region" description="Helical" evidence="7">
    <location>
        <begin position="171"/>
        <end position="189"/>
    </location>
</feature>
<evidence type="ECO:0000259" key="8">
    <source>
        <dbReference type="PROSITE" id="PS50850"/>
    </source>
</evidence>
<dbReference type="Gene3D" id="1.20.1250.20">
    <property type="entry name" value="MFS general substrate transporter like domains"/>
    <property type="match status" value="1"/>
</dbReference>
<feature type="transmembrane region" description="Helical" evidence="7">
    <location>
        <begin position="371"/>
        <end position="392"/>
    </location>
</feature>
<dbReference type="AlphaFoldDB" id="A0A9X3EET5"/>
<feature type="transmembrane region" description="Helical" evidence="7">
    <location>
        <begin position="12"/>
        <end position="35"/>
    </location>
</feature>
<dbReference type="EMBL" id="JAPNOA010000039">
    <property type="protein sequence ID" value="MCY0966288.1"/>
    <property type="molecule type" value="Genomic_DNA"/>
</dbReference>
<evidence type="ECO:0000313" key="9">
    <source>
        <dbReference type="EMBL" id="MCY0966288.1"/>
    </source>
</evidence>
<feature type="transmembrane region" description="Helical" evidence="7">
    <location>
        <begin position="106"/>
        <end position="128"/>
    </location>
</feature>
<dbReference type="InterPro" id="IPR036259">
    <property type="entry name" value="MFS_trans_sf"/>
</dbReference>
<feature type="transmembrane region" description="Helical" evidence="7">
    <location>
        <begin position="216"/>
        <end position="240"/>
    </location>
</feature>
<dbReference type="InterPro" id="IPR020846">
    <property type="entry name" value="MFS_dom"/>
</dbReference>
<evidence type="ECO:0000256" key="4">
    <source>
        <dbReference type="ARBA" id="ARBA00022692"/>
    </source>
</evidence>
<dbReference type="PANTHER" id="PTHR23517">
    <property type="entry name" value="RESISTANCE PROTEIN MDTM, PUTATIVE-RELATED-RELATED"/>
    <property type="match status" value="1"/>
</dbReference>
<feature type="transmembrane region" description="Helical" evidence="7">
    <location>
        <begin position="50"/>
        <end position="74"/>
    </location>
</feature>
<feature type="domain" description="Major facilitator superfamily (MFS) profile" evidence="8">
    <location>
        <begin position="13"/>
        <end position="398"/>
    </location>
</feature>
<dbReference type="RefSeq" id="WP_283174496.1">
    <property type="nucleotide sequence ID" value="NZ_JAPNOA010000039.1"/>
</dbReference>
<feature type="transmembrane region" description="Helical" evidence="7">
    <location>
        <begin position="308"/>
        <end position="330"/>
    </location>
</feature>
<dbReference type="InterPro" id="IPR011701">
    <property type="entry name" value="MFS"/>
</dbReference>
<dbReference type="GO" id="GO:0022857">
    <property type="term" value="F:transmembrane transporter activity"/>
    <property type="evidence" value="ECO:0007669"/>
    <property type="project" value="InterPro"/>
</dbReference>
<dbReference type="SUPFAM" id="SSF103473">
    <property type="entry name" value="MFS general substrate transporter"/>
    <property type="match status" value="1"/>
</dbReference>
<keyword evidence="10" id="KW-1185">Reference proteome</keyword>
<evidence type="ECO:0000256" key="1">
    <source>
        <dbReference type="ARBA" id="ARBA00004651"/>
    </source>
</evidence>
<feature type="transmembrane region" description="Helical" evidence="7">
    <location>
        <begin position="252"/>
        <end position="273"/>
    </location>
</feature>
<name>A0A9X3EET5_9GAMM</name>
<feature type="transmembrane region" description="Helical" evidence="7">
    <location>
        <begin position="342"/>
        <end position="365"/>
    </location>
</feature>
<keyword evidence="3" id="KW-1003">Cell membrane</keyword>
<dbReference type="Pfam" id="PF07690">
    <property type="entry name" value="MFS_1"/>
    <property type="match status" value="1"/>
</dbReference>
<feature type="transmembrane region" description="Helical" evidence="7">
    <location>
        <begin position="81"/>
        <end position="100"/>
    </location>
</feature>
<protein>
    <submittedName>
        <fullName evidence="9">MFS transporter</fullName>
    </submittedName>
</protein>
<keyword evidence="2" id="KW-0813">Transport</keyword>
<reference evidence="9" key="1">
    <citation type="submission" date="2022-11" db="EMBL/GenBank/DDBJ databases">
        <title>Parathalassolutuus dongxingensis gen. nov., sp. nov., a novel member of family Oceanospirillaceae isolated from a coastal shrimp pond in Guangxi, China.</title>
        <authorList>
            <person name="Chen H."/>
        </authorList>
    </citation>
    <scope>NUCLEOTIDE SEQUENCE</scope>
    <source>
        <strain evidence="9">G-43</strain>
    </source>
</reference>
<dbReference type="CDD" id="cd17473">
    <property type="entry name" value="MFS_arabinose_efflux_permease_like"/>
    <property type="match status" value="1"/>
</dbReference>
<sequence>MNKNATPIARPFHAWLLLLCGCMSVLAAVVIAPVLPQMQEHFSATDNVEFLVPMALTAPGLVIALLSMVVGVLADRTGRKNLLVVGLAMYAVFGVAPVFIDSLPTIIGTRIGVGLAEAIIMTASVALIGDYYSGVQRERYLALNTTLSSMSAVIFIAVGGALGEFGWRTPFMVYSISLILAVLALLVLWEPRSHKEEHLLDKLTAEEEAMWNPWKIAGICAVTLVGGVLFMAVQVHIGYLLHSVNVTAPSSIGLLASLAQVAVVVGSLCFRLFLNKAWYVTPVRLSLAFGLIGTGFMLVGSAHGEVTIMVAGTLVTGLGGGMLLPSMMVWNMSNLPPHRRALGTGAWMAAFFLGQFFTPIVVVGLQEVLGSHAAAIGFIGQFVLPAAILVAIGQRLQRNKTLSVA</sequence>
<keyword evidence="5 7" id="KW-1133">Transmembrane helix</keyword>
<evidence type="ECO:0000256" key="6">
    <source>
        <dbReference type="ARBA" id="ARBA00023136"/>
    </source>
</evidence>
<dbReference type="GO" id="GO:0005886">
    <property type="term" value="C:plasma membrane"/>
    <property type="evidence" value="ECO:0007669"/>
    <property type="project" value="UniProtKB-SubCell"/>
</dbReference>
<evidence type="ECO:0000256" key="5">
    <source>
        <dbReference type="ARBA" id="ARBA00022989"/>
    </source>
</evidence>
<dbReference type="PROSITE" id="PS51257">
    <property type="entry name" value="PROKAR_LIPOPROTEIN"/>
    <property type="match status" value="1"/>
</dbReference>
<dbReference type="PROSITE" id="PS50850">
    <property type="entry name" value="MFS"/>
    <property type="match status" value="1"/>
</dbReference>
<evidence type="ECO:0000256" key="7">
    <source>
        <dbReference type="SAM" id="Phobius"/>
    </source>
</evidence>
<feature type="transmembrane region" description="Helical" evidence="7">
    <location>
        <begin position="285"/>
        <end position="302"/>
    </location>
</feature>
<proteinExistence type="predicted"/>
<comment type="subcellular location">
    <subcellularLocation>
        <location evidence="1">Cell membrane</location>
        <topology evidence="1">Multi-pass membrane protein</topology>
    </subcellularLocation>
</comment>
<dbReference type="InterPro" id="IPR050171">
    <property type="entry name" value="MFS_Transporters"/>
</dbReference>
<keyword evidence="6 7" id="KW-0472">Membrane</keyword>